<name>A1S6M2_SHEAM</name>
<dbReference type="RefSeq" id="WP_011759936.1">
    <property type="nucleotide sequence ID" value="NC_008700.1"/>
</dbReference>
<proteinExistence type="predicted"/>
<dbReference type="OrthoDB" id="7061360at2"/>
<organism evidence="1 2">
    <name type="scientific">Shewanella amazonensis (strain ATCC BAA-1098 / SB2B)</name>
    <dbReference type="NCBI Taxonomy" id="326297"/>
    <lineage>
        <taxon>Bacteria</taxon>
        <taxon>Pseudomonadati</taxon>
        <taxon>Pseudomonadota</taxon>
        <taxon>Gammaproteobacteria</taxon>
        <taxon>Alteromonadales</taxon>
        <taxon>Shewanellaceae</taxon>
        <taxon>Shewanella</taxon>
    </lineage>
</organism>
<protein>
    <recommendedName>
        <fullName evidence="3">QueD-like protein</fullName>
    </recommendedName>
</protein>
<evidence type="ECO:0000313" key="2">
    <source>
        <dbReference type="Proteomes" id="UP000009175"/>
    </source>
</evidence>
<dbReference type="AlphaFoldDB" id="A1S6M2"/>
<dbReference type="InterPro" id="IPR021879">
    <property type="entry name" value="VC2046_fam"/>
</dbReference>
<accession>A1S6M2</accession>
<dbReference type="KEGG" id="saz:Sama_1823"/>
<dbReference type="EMBL" id="CP000507">
    <property type="protein sequence ID" value="ABM00029.1"/>
    <property type="molecule type" value="Genomic_DNA"/>
</dbReference>
<dbReference type="HOGENOM" id="CLU_126580_0_0_6"/>
<sequence length="170" mass="18898">MQIAAGLVNESQVGDRLARAVEEGRRGDFGLILAMLSQDARDFAEFCLSGDESVEQKLQKHFELPPQQPLVAKPGAEDCMDNSGVFRTFGKKAFHLSQALLPEPVVIRGDLPADMLIALNNCSHTVQRRYYSDARPALPTHQHFNDILEAQRALGKLMEHADNRNLMAMV</sequence>
<dbReference type="Proteomes" id="UP000009175">
    <property type="component" value="Chromosome"/>
</dbReference>
<reference evidence="1 2" key="1">
    <citation type="submission" date="2006-12" db="EMBL/GenBank/DDBJ databases">
        <title>Complete sequence of Shewanella amazonensis SB2B.</title>
        <authorList>
            <consortium name="US DOE Joint Genome Institute"/>
            <person name="Copeland A."/>
            <person name="Lucas S."/>
            <person name="Lapidus A."/>
            <person name="Barry K."/>
            <person name="Detter J.C."/>
            <person name="Glavina del Rio T."/>
            <person name="Hammon N."/>
            <person name="Israni S."/>
            <person name="Dalin E."/>
            <person name="Tice H."/>
            <person name="Pitluck S."/>
            <person name="Munk A.C."/>
            <person name="Brettin T."/>
            <person name="Bruce D."/>
            <person name="Han C."/>
            <person name="Tapia R."/>
            <person name="Gilna P."/>
            <person name="Schmutz J."/>
            <person name="Larimer F."/>
            <person name="Land M."/>
            <person name="Hauser L."/>
            <person name="Kyrpides N."/>
            <person name="Mikhailova N."/>
            <person name="Fredrickson J."/>
            <person name="Richardson P."/>
        </authorList>
    </citation>
    <scope>NUCLEOTIDE SEQUENCE [LARGE SCALE GENOMIC DNA]</scope>
    <source>
        <strain evidence="2">ATCC BAA-1098 / SB2B</strain>
    </source>
</reference>
<dbReference type="Pfam" id="PF11993">
    <property type="entry name" value="VC2046"/>
    <property type="match status" value="1"/>
</dbReference>
<evidence type="ECO:0000313" key="1">
    <source>
        <dbReference type="EMBL" id="ABM00029.1"/>
    </source>
</evidence>
<evidence type="ECO:0008006" key="3">
    <source>
        <dbReference type="Google" id="ProtNLM"/>
    </source>
</evidence>
<keyword evidence="2" id="KW-1185">Reference proteome</keyword>
<dbReference type="eggNOG" id="ENOG5033CMH">
    <property type="taxonomic scope" value="Bacteria"/>
</dbReference>
<gene>
    <name evidence="1" type="ordered locus">Sama_1823</name>
</gene>